<dbReference type="InterPro" id="IPR005846">
    <property type="entry name" value="A-D-PHexomutase_a/b/a-III"/>
</dbReference>
<evidence type="ECO:0000256" key="9">
    <source>
        <dbReference type="ARBA" id="ARBA00022842"/>
    </source>
</evidence>
<gene>
    <name evidence="15" type="ORF">RI129_012587</name>
</gene>
<dbReference type="InterPro" id="IPR045244">
    <property type="entry name" value="PGM"/>
</dbReference>
<keyword evidence="16" id="KW-1185">Reference proteome</keyword>
<dbReference type="GO" id="GO:0005975">
    <property type="term" value="P:carbohydrate metabolic process"/>
    <property type="evidence" value="ECO:0007669"/>
    <property type="project" value="InterPro"/>
</dbReference>
<dbReference type="PROSITE" id="PS00710">
    <property type="entry name" value="PGM_PMM"/>
    <property type="match status" value="1"/>
</dbReference>
<evidence type="ECO:0000256" key="3">
    <source>
        <dbReference type="ARBA" id="ARBA00004496"/>
    </source>
</evidence>
<dbReference type="Pfam" id="PF02878">
    <property type="entry name" value="PGM_PMM_I"/>
    <property type="match status" value="1"/>
</dbReference>
<dbReference type="InterPro" id="IPR005845">
    <property type="entry name" value="A-D-PHexomutase_a/b/a-II"/>
</dbReference>
<proteinExistence type="inferred from homology"/>
<sequence length="561" mass="62674">MSLTSVVIPTQPFEGQKPGTSGLRKKVAVFMEKHYTENFIQCILDAQGEKTKGSTLIVGGDGRYFTTQSINIIIRIASANEVNKLIIGRRGLLSTPAVSSLIRTHKCLGGIVLTASHNPGGIRNDFGIKYNIDNGGPAPDQMTNDIYELTNKITQYKITPDLDCDFQQTGVQHFEVDGREFVVEVIDPVEDYVQLMKNIFDFEKLRVLLSGSETQPPFNVLIDSMNGVTGVYVKRIFLEELGSNQDSAVRIIPLDNFGEIHPDPNLTYAKDLVDKVQEDTRYDFGAAFDGDGDRNMIIGKNAFFVTPSDSLAVIANNLDCIPYFRNHGVHGFARSMPTAAAVDRVAQKLKKEMFEVPTGWKYFGNLMDAGRLSLCGEESFGTGSDHIREKDGVWAVLAWLSIIEHKKMSVEDILKEHWKIYGRNYFTRYDYEECENEDANKMMDHLESFIADSSVIGKSFTNCGKTYLIKQADNFSYVDPIDHSEAKNQGIRILFEDGSRLIYRLSGTGSSGATIRIYVDSYEKTDTTADAQVMLKPLVNVGLQISKLKEFTGREEPTVIT</sequence>
<dbReference type="EC" id="5.4.2.2" evidence="5"/>
<dbReference type="AlphaFoldDB" id="A0AAN7UYE5"/>
<keyword evidence="10" id="KW-0413">Isomerase</keyword>
<dbReference type="FunFam" id="3.30.310.50:FF:000002">
    <property type="entry name" value="Phosphoglucomutase 5"/>
    <property type="match status" value="1"/>
</dbReference>
<feature type="domain" description="Alpha-D-phosphohexomutase alpha/beta/alpha" evidence="12">
    <location>
        <begin position="16"/>
        <end position="156"/>
    </location>
</feature>
<reference evidence="15 16" key="1">
    <citation type="journal article" date="2024" name="Insects">
        <title>An Improved Chromosome-Level Genome Assembly of the Firefly Pyrocoelia pectoralis.</title>
        <authorList>
            <person name="Fu X."/>
            <person name="Meyer-Rochow V.B."/>
            <person name="Ballantyne L."/>
            <person name="Zhu X."/>
        </authorList>
    </citation>
    <scope>NUCLEOTIDE SEQUENCE [LARGE SCALE GENOMIC DNA]</scope>
    <source>
        <strain evidence="15">XCY_ONT2</strain>
    </source>
</reference>
<protein>
    <recommendedName>
        <fullName evidence="5">phosphoglucomutase (alpha-D-glucose-1,6-bisphosphate-dependent)</fullName>
        <ecNumber evidence="5">5.4.2.2</ecNumber>
    </recommendedName>
</protein>
<dbReference type="Pfam" id="PF24947">
    <property type="entry name" value="PGM1_C_vert_fung"/>
    <property type="match status" value="1"/>
</dbReference>
<dbReference type="CDD" id="cd03085">
    <property type="entry name" value="PGM1"/>
    <property type="match status" value="1"/>
</dbReference>
<dbReference type="InterPro" id="IPR005844">
    <property type="entry name" value="A-D-PHexomutase_a/b/a-I"/>
</dbReference>
<dbReference type="SUPFAM" id="SSF55957">
    <property type="entry name" value="Phosphoglucomutase, C-terminal domain"/>
    <property type="match status" value="1"/>
</dbReference>
<dbReference type="Pfam" id="PF02879">
    <property type="entry name" value="PGM_PMM_II"/>
    <property type="match status" value="1"/>
</dbReference>
<evidence type="ECO:0000256" key="7">
    <source>
        <dbReference type="ARBA" id="ARBA00022553"/>
    </source>
</evidence>
<dbReference type="Gene3D" id="3.40.120.10">
    <property type="entry name" value="Alpha-D-Glucose-1,6-Bisphosphate, subunit A, domain 3"/>
    <property type="match status" value="3"/>
</dbReference>
<dbReference type="EMBL" id="JAVRBK010000010">
    <property type="protein sequence ID" value="KAK5638292.1"/>
    <property type="molecule type" value="Genomic_DNA"/>
</dbReference>
<dbReference type="SUPFAM" id="SSF53738">
    <property type="entry name" value="Phosphoglucomutase, first 3 domains"/>
    <property type="match status" value="3"/>
</dbReference>
<dbReference type="InterPro" id="IPR005841">
    <property type="entry name" value="Alpha-D-phosphohexomutase_SF"/>
</dbReference>
<evidence type="ECO:0000256" key="8">
    <source>
        <dbReference type="ARBA" id="ARBA00022723"/>
    </source>
</evidence>
<dbReference type="FunFam" id="3.40.120.10:FF:000007">
    <property type="entry name" value="Phosphoglucomutase 5"/>
    <property type="match status" value="1"/>
</dbReference>
<keyword evidence="7" id="KW-0597">Phosphoprotein</keyword>
<dbReference type="FunFam" id="3.40.120.10:FF:000004">
    <property type="entry name" value="Phosphoglucomutase 5"/>
    <property type="match status" value="1"/>
</dbReference>
<evidence type="ECO:0000256" key="4">
    <source>
        <dbReference type="ARBA" id="ARBA00010231"/>
    </source>
</evidence>
<feature type="domain" description="Alpha-D-phosphohexomutase alpha/beta/alpha" evidence="13">
    <location>
        <begin position="191"/>
        <end position="298"/>
    </location>
</feature>
<comment type="subcellular location">
    <subcellularLocation>
        <location evidence="3">Cytoplasm</location>
    </subcellularLocation>
</comment>
<dbReference type="InterPro" id="IPR016066">
    <property type="entry name" value="A-D-PHexomutase_CS"/>
</dbReference>
<dbReference type="Pfam" id="PF02880">
    <property type="entry name" value="PGM_PMM_III"/>
    <property type="match status" value="1"/>
</dbReference>
<evidence type="ECO:0000259" key="14">
    <source>
        <dbReference type="Pfam" id="PF02880"/>
    </source>
</evidence>
<dbReference type="FunFam" id="3.40.120.10:FF:000005">
    <property type="entry name" value="Phosphoglucomutase 5"/>
    <property type="match status" value="1"/>
</dbReference>
<evidence type="ECO:0000256" key="6">
    <source>
        <dbReference type="ARBA" id="ARBA00022490"/>
    </source>
</evidence>
<dbReference type="GO" id="GO:0004614">
    <property type="term" value="F:phosphoglucomutase activity"/>
    <property type="evidence" value="ECO:0007669"/>
    <property type="project" value="UniProtKB-EC"/>
</dbReference>
<dbReference type="InterPro" id="IPR036900">
    <property type="entry name" value="A-D-PHexomutase_C_sf"/>
</dbReference>
<evidence type="ECO:0000313" key="15">
    <source>
        <dbReference type="EMBL" id="KAK5638292.1"/>
    </source>
</evidence>
<organism evidence="15 16">
    <name type="scientific">Pyrocoelia pectoralis</name>
    <dbReference type="NCBI Taxonomy" id="417401"/>
    <lineage>
        <taxon>Eukaryota</taxon>
        <taxon>Metazoa</taxon>
        <taxon>Ecdysozoa</taxon>
        <taxon>Arthropoda</taxon>
        <taxon>Hexapoda</taxon>
        <taxon>Insecta</taxon>
        <taxon>Pterygota</taxon>
        <taxon>Neoptera</taxon>
        <taxon>Endopterygota</taxon>
        <taxon>Coleoptera</taxon>
        <taxon>Polyphaga</taxon>
        <taxon>Elateriformia</taxon>
        <taxon>Elateroidea</taxon>
        <taxon>Lampyridae</taxon>
        <taxon>Lampyrinae</taxon>
        <taxon>Pyrocoelia</taxon>
    </lineage>
</organism>
<evidence type="ECO:0000259" key="13">
    <source>
        <dbReference type="Pfam" id="PF02879"/>
    </source>
</evidence>
<comment type="caution">
    <text evidence="15">The sequence shown here is derived from an EMBL/GenBank/DDBJ whole genome shotgun (WGS) entry which is preliminary data.</text>
</comment>
<name>A0AAN7UYE5_9COLE</name>
<dbReference type="PANTHER" id="PTHR22573:SF2">
    <property type="entry name" value="PHOSPHOGLUCOMUTASE"/>
    <property type="match status" value="1"/>
</dbReference>
<dbReference type="GO" id="GO:0000287">
    <property type="term" value="F:magnesium ion binding"/>
    <property type="evidence" value="ECO:0007669"/>
    <property type="project" value="InterPro"/>
</dbReference>
<evidence type="ECO:0000256" key="11">
    <source>
        <dbReference type="RuleBase" id="RU004326"/>
    </source>
</evidence>
<dbReference type="PANTHER" id="PTHR22573">
    <property type="entry name" value="PHOSPHOHEXOMUTASE FAMILY MEMBER"/>
    <property type="match status" value="1"/>
</dbReference>
<dbReference type="GO" id="GO:0005829">
    <property type="term" value="C:cytosol"/>
    <property type="evidence" value="ECO:0007669"/>
    <property type="project" value="TreeGrafter"/>
</dbReference>
<dbReference type="Proteomes" id="UP001329430">
    <property type="component" value="Chromosome 10"/>
</dbReference>
<dbReference type="Gene3D" id="3.30.310.50">
    <property type="entry name" value="Alpha-D-phosphohexomutase, C-terminal domain"/>
    <property type="match status" value="1"/>
</dbReference>
<dbReference type="PRINTS" id="PR00509">
    <property type="entry name" value="PGMPMM"/>
</dbReference>
<keyword evidence="9 11" id="KW-0460">Magnesium</keyword>
<keyword evidence="8 11" id="KW-0479">Metal-binding</keyword>
<comment type="cofactor">
    <cofactor evidence="2">
        <name>Mg(2+)</name>
        <dbReference type="ChEBI" id="CHEBI:18420"/>
    </cofactor>
</comment>
<evidence type="ECO:0000256" key="10">
    <source>
        <dbReference type="ARBA" id="ARBA00023235"/>
    </source>
</evidence>
<comment type="similarity">
    <text evidence="4 11">Belongs to the phosphohexose mutase family.</text>
</comment>
<keyword evidence="6" id="KW-0963">Cytoplasm</keyword>
<comment type="catalytic activity">
    <reaction evidence="1">
        <text>alpha-D-glucose 1-phosphate = alpha-D-glucose 6-phosphate</text>
        <dbReference type="Rhea" id="RHEA:23536"/>
        <dbReference type="ChEBI" id="CHEBI:58225"/>
        <dbReference type="ChEBI" id="CHEBI:58601"/>
        <dbReference type="EC" id="5.4.2.2"/>
    </reaction>
</comment>
<evidence type="ECO:0000313" key="16">
    <source>
        <dbReference type="Proteomes" id="UP001329430"/>
    </source>
</evidence>
<evidence type="ECO:0000256" key="5">
    <source>
        <dbReference type="ARBA" id="ARBA00012728"/>
    </source>
</evidence>
<dbReference type="NCBIfam" id="NF005737">
    <property type="entry name" value="PRK07564.1-1"/>
    <property type="match status" value="1"/>
</dbReference>
<accession>A0AAN7UYE5</accession>
<feature type="domain" description="Alpha-D-phosphohexomutase alpha/beta/alpha" evidence="14">
    <location>
        <begin position="311"/>
        <end position="421"/>
    </location>
</feature>
<evidence type="ECO:0000256" key="2">
    <source>
        <dbReference type="ARBA" id="ARBA00001946"/>
    </source>
</evidence>
<evidence type="ECO:0000259" key="12">
    <source>
        <dbReference type="Pfam" id="PF02878"/>
    </source>
</evidence>
<dbReference type="InterPro" id="IPR016055">
    <property type="entry name" value="A-D-PHexomutase_a/b/a-I/II/III"/>
</dbReference>
<evidence type="ECO:0000256" key="1">
    <source>
        <dbReference type="ARBA" id="ARBA00000443"/>
    </source>
</evidence>